<proteinExistence type="predicted"/>
<keyword evidence="2" id="KW-1185">Reference proteome</keyword>
<dbReference type="Proteomes" id="UP000000305">
    <property type="component" value="Unassembled WGS sequence"/>
</dbReference>
<dbReference type="EMBL" id="GL732736">
    <property type="protein sequence ID" value="EFX65663.1"/>
    <property type="molecule type" value="Genomic_DNA"/>
</dbReference>
<sequence length="86" mass="9551">MFHHILFMKPNSDSNTQIPIKHHFVDSFSQRVARLLYRTSYCFAVVFLAFSAGAEVATNVSSTSHSPALEEGIDLVSTSATSHTEY</sequence>
<dbReference type="AlphaFoldDB" id="E9HRG8"/>
<accession>E9HRG8</accession>
<name>E9HRG8_DAPPU</name>
<protein>
    <submittedName>
        <fullName evidence="1">Uncharacterized protein</fullName>
    </submittedName>
</protein>
<dbReference type="HOGENOM" id="CLU_2500176_0_0_1"/>
<gene>
    <name evidence="1" type="ORF">DAPPUDRAFT_264380</name>
</gene>
<reference evidence="1 2" key="1">
    <citation type="journal article" date="2011" name="Science">
        <title>The ecoresponsive genome of Daphnia pulex.</title>
        <authorList>
            <person name="Colbourne J.K."/>
            <person name="Pfrender M.E."/>
            <person name="Gilbert D."/>
            <person name="Thomas W.K."/>
            <person name="Tucker A."/>
            <person name="Oakley T.H."/>
            <person name="Tokishita S."/>
            <person name="Aerts A."/>
            <person name="Arnold G.J."/>
            <person name="Basu M.K."/>
            <person name="Bauer D.J."/>
            <person name="Caceres C.E."/>
            <person name="Carmel L."/>
            <person name="Casola C."/>
            <person name="Choi J.H."/>
            <person name="Detter J.C."/>
            <person name="Dong Q."/>
            <person name="Dusheyko S."/>
            <person name="Eads B.D."/>
            <person name="Frohlich T."/>
            <person name="Geiler-Samerotte K.A."/>
            <person name="Gerlach D."/>
            <person name="Hatcher P."/>
            <person name="Jogdeo S."/>
            <person name="Krijgsveld J."/>
            <person name="Kriventseva E.V."/>
            <person name="Kultz D."/>
            <person name="Laforsch C."/>
            <person name="Lindquist E."/>
            <person name="Lopez J."/>
            <person name="Manak J.R."/>
            <person name="Muller J."/>
            <person name="Pangilinan J."/>
            <person name="Patwardhan R.P."/>
            <person name="Pitluck S."/>
            <person name="Pritham E.J."/>
            <person name="Rechtsteiner A."/>
            <person name="Rho M."/>
            <person name="Rogozin I.B."/>
            <person name="Sakarya O."/>
            <person name="Salamov A."/>
            <person name="Schaack S."/>
            <person name="Shapiro H."/>
            <person name="Shiga Y."/>
            <person name="Skalitzky C."/>
            <person name="Smith Z."/>
            <person name="Souvorov A."/>
            <person name="Sung W."/>
            <person name="Tang Z."/>
            <person name="Tsuchiya D."/>
            <person name="Tu H."/>
            <person name="Vos H."/>
            <person name="Wang M."/>
            <person name="Wolf Y.I."/>
            <person name="Yamagata H."/>
            <person name="Yamada T."/>
            <person name="Ye Y."/>
            <person name="Shaw J.R."/>
            <person name="Andrews J."/>
            <person name="Crease T.J."/>
            <person name="Tang H."/>
            <person name="Lucas S.M."/>
            <person name="Robertson H.M."/>
            <person name="Bork P."/>
            <person name="Koonin E.V."/>
            <person name="Zdobnov E.M."/>
            <person name="Grigoriev I.V."/>
            <person name="Lynch M."/>
            <person name="Boore J.L."/>
        </authorList>
    </citation>
    <scope>NUCLEOTIDE SEQUENCE [LARGE SCALE GENOMIC DNA]</scope>
</reference>
<evidence type="ECO:0000313" key="1">
    <source>
        <dbReference type="EMBL" id="EFX65663.1"/>
    </source>
</evidence>
<dbReference type="KEGG" id="dpx:DAPPUDRAFT_264380"/>
<dbReference type="InParanoid" id="E9HRG8"/>
<evidence type="ECO:0000313" key="2">
    <source>
        <dbReference type="Proteomes" id="UP000000305"/>
    </source>
</evidence>
<organism evidence="1 2">
    <name type="scientific">Daphnia pulex</name>
    <name type="common">Water flea</name>
    <dbReference type="NCBI Taxonomy" id="6669"/>
    <lineage>
        <taxon>Eukaryota</taxon>
        <taxon>Metazoa</taxon>
        <taxon>Ecdysozoa</taxon>
        <taxon>Arthropoda</taxon>
        <taxon>Crustacea</taxon>
        <taxon>Branchiopoda</taxon>
        <taxon>Diplostraca</taxon>
        <taxon>Cladocera</taxon>
        <taxon>Anomopoda</taxon>
        <taxon>Daphniidae</taxon>
        <taxon>Daphnia</taxon>
    </lineage>
</organism>